<comment type="caution">
    <text evidence="9">Lacks conserved residue(s) required for the propagation of feature annotation.</text>
</comment>
<comment type="similarity">
    <text evidence="9">Belongs to the tetrahydrofolate dehydrogenase/cyclohydrolase family.</text>
</comment>
<accession>A0A1G2G4R9</accession>
<dbReference type="InterPro" id="IPR020630">
    <property type="entry name" value="THF_DH/CycHdrlase_cat_dom"/>
</dbReference>
<comment type="caution">
    <text evidence="12">The sequence shown here is derived from an EMBL/GenBank/DDBJ whole genome shotgun (WGS) entry which is preliminary data.</text>
</comment>
<dbReference type="GO" id="GO:0004488">
    <property type="term" value="F:methylenetetrahydrofolate dehydrogenase (NADP+) activity"/>
    <property type="evidence" value="ECO:0007669"/>
    <property type="project" value="UniProtKB-UniRule"/>
</dbReference>
<dbReference type="PRINTS" id="PR00085">
    <property type="entry name" value="THFDHDRGNASE"/>
</dbReference>
<dbReference type="EC" id="3.5.4.9" evidence="9"/>
<proteinExistence type="inferred from homology"/>
<evidence type="ECO:0000256" key="1">
    <source>
        <dbReference type="ARBA" id="ARBA00004777"/>
    </source>
</evidence>
<keyword evidence="3 9" id="KW-0658">Purine biosynthesis</keyword>
<keyword evidence="9" id="KW-0028">Amino-acid biosynthesis</keyword>
<keyword evidence="6 9" id="KW-0560">Oxidoreductase</keyword>
<keyword evidence="7 9" id="KW-0486">Methionine biosynthesis</keyword>
<evidence type="ECO:0000256" key="3">
    <source>
        <dbReference type="ARBA" id="ARBA00022755"/>
    </source>
</evidence>
<dbReference type="PANTHER" id="PTHR48099">
    <property type="entry name" value="C-1-TETRAHYDROFOLATE SYNTHASE, CYTOPLASMIC-RELATED"/>
    <property type="match status" value="1"/>
</dbReference>
<dbReference type="AlphaFoldDB" id="A0A1G2G4R9"/>
<dbReference type="SUPFAM" id="SSF53223">
    <property type="entry name" value="Aminoacid dehydrogenase-like, N-terminal domain"/>
    <property type="match status" value="1"/>
</dbReference>
<comment type="subunit">
    <text evidence="9">Homodimer.</text>
</comment>
<evidence type="ECO:0000256" key="4">
    <source>
        <dbReference type="ARBA" id="ARBA00022801"/>
    </source>
</evidence>
<evidence type="ECO:0000313" key="12">
    <source>
        <dbReference type="EMBL" id="OGZ44940.1"/>
    </source>
</evidence>
<dbReference type="UniPathway" id="UPA00193"/>
<feature type="domain" description="Tetrahydrofolate dehydrogenase/cyclohydrolase NAD(P)-binding" evidence="11">
    <location>
        <begin position="149"/>
        <end position="274"/>
    </location>
</feature>
<dbReference type="InterPro" id="IPR046346">
    <property type="entry name" value="Aminoacid_DH-like_N_sf"/>
</dbReference>
<evidence type="ECO:0000256" key="9">
    <source>
        <dbReference type="HAMAP-Rule" id="MF_01576"/>
    </source>
</evidence>
<keyword evidence="5 9" id="KW-0521">NADP</keyword>
<dbReference type="Gene3D" id="3.40.50.720">
    <property type="entry name" value="NAD(P)-binding Rossmann-like Domain"/>
    <property type="match status" value="1"/>
</dbReference>
<keyword evidence="9" id="KW-0368">Histidine biosynthesis</keyword>
<comment type="pathway">
    <text evidence="1 9">One-carbon metabolism; tetrahydrofolate interconversion.</text>
</comment>
<dbReference type="Proteomes" id="UP000177785">
    <property type="component" value="Unassembled WGS sequence"/>
</dbReference>
<dbReference type="STRING" id="1802115.A2756_03675"/>
<dbReference type="GO" id="GO:0004477">
    <property type="term" value="F:methenyltetrahydrofolate cyclohydrolase activity"/>
    <property type="evidence" value="ECO:0007669"/>
    <property type="project" value="UniProtKB-UniRule"/>
</dbReference>
<dbReference type="EMBL" id="MHNL01000011">
    <property type="protein sequence ID" value="OGZ44940.1"/>
    <property type="molecule type" value="Genomic_DNA"/>
</dbReference>
<dbReference type="GO" id="GO:0000105">
    <property type="term" value="P:L-histidine biosynthetic process"/>
    <property type="evidence" value="ECO:0007669"/>
    <property type="project" value="UniProtKB-KW"/>
</dbReference>
<dbReference type="InterPro" id="IPR036291">
    <property type="entry name" value="NAD(P)-bd_dom_sf"/>
</dbReference>
<dbReference type="PANTHER" id="PTHR48099:SF5">
    <property type="entry name" value="C-1-TETRAHYDROFOLATE SYNTHASE, CYTOPLASMIC"/>
    <property type="match status" value="1"/>
</dbReference>
<feature type="binding site" evidence="9">
    <location>
        <begin position="161"/>
        <end position="163"/>
    </location>
    <ligand>
        <name>NADP(+)</name>
        <dbReference type="ChEBI" id="CHEBI:58349"/>
    </ligand>
</feature>
<keyword evidence="8 9" id="KW-0511">Multifunctional enzyme</keyword>
<evidence type="ECO:0000259" key="11">
    <source>
        <dbReference type="Pfam" id="PF02882"/>
    </source>
</evidence>
<feature type="domain" description="Tetrahydrofolate dehydrogenase/cyclohydrolase catalytic" evidence="10">
    <location>
        <begin position="4"/>
        <end position="114"/>
    </location>
</feature>
<evidence type="ECO:0000256" key="7">
    <source>
        <dbReference type="ARBA" id="ARBA00023167"/>
    </source>
</evidence>
<organism evidence="12 13">
    <name type="scientific">Candidatus Ryanbacteria bacterium RIFCSPHIGHO2_01_FULL_48_27</name>
    <dbReference type="NCBI Taxonomy" id="1802115"/>
    <lineage>
        <taxon>Bacteria</taxon>
        <taxon>Candidatus Ryaniibacteriota</taxon>
    </lineage>
</organism>
<protein>
    <recommendedName>
        <fullName evidence="9">Bifunctional protein FolD</fullName>
    </recommendedName>
    <domain>
        <recommendedName>
            <fullName evidence="9">Methylenetetrahydrofolate dehydrogenase</fullName>
            <ecNumber evidence="9">1.5.1.5</ecNumber>
        </recommendedName>
    </domain>
    <domain>
        <recommendedName>
            <fullName evidence="9">Methenyltetrahydrofolate cyclohydrolase</fullName>
            <ecNumber evidence="9">3.5.4.9</ecNumber>
        </recommendedName>
    </domain>
</protein>
<comment type="catalytic activity">
    <reaction evidence="9">
        <text>(6R)-5,10-methylene-5,6,7,8-tetrahydrofolate + NADP(+) = (6R)-5,10-methenyltetrahydrofolate + NADPH</text>
        <dbReference type="Rhea" id="RHEA:22812"/>
        <dbReference type="ChEBI" id="CHEBI:15636"/>
        <dbReference type="ChEBI" id="CHEBI:57455"/>
        <dbReference type="ChEBI" id="CHEBI:57783"/>
        <dbReference type="ChEBI" id="CHEBI:58349"/>
        <dbReference type="EC" id="1.5.1.5"/>
    </reaction>
</comment>
<dbReference type="Pfam" id="PF02882">
    <property type="entry name" value="THF_DHG_CYH_C"/>
    <property type="match status" value="1"/>
</dbReference>
<dbReference type="Pfam" id="PF00763">
    <property type="entry name" value="THF_DHG_CYH"/>
    <property type="match status" value="1"/>
</dbReference>
<evidence type="ECO:0000256" key="6">
    <source>
        <dbReference type="ARBA" id="ARBA00023002"/>
    </source>
</evidence>
<evidence type="ECO:0000313" key="13">
    <source>
        <dbReference type="Proteomes" id="UP000177785"/>
    </source>
</evidence>
<dbReference type="InterPro" id="IPR000672">
    <property type="entry name" value="THF_DH/CycHdrlase"/>
</dbReference>
<sequence>MIADGKKIRDAIADEIRAEIAARAHPLRLAIVLVGEDPRSLAFVRQKEKFAASVGIETRLYTFPADISATKLRSEVSKIVHIVQNDGVIVQLPLPAHIPPQNILNAVTPEKDVDMLSARSVGNFATGVSKIMPPVVGAVAAILYTYIPELSLKGKRAVVVGRGRLVGLPVGQWLMGAGASVSFVDEHTADIGIYTKQADIIISGAGVPGLLTGEMVRESAIVIDAGTTESQGKLLGDVDAVSVGPKAALVTPVPGGVGPVTVAKVFENLVVLHKK</sequence>
<evidence type="ECO:0000256" key="2">
    <source>
        <dbReference type="ARBA" id="ARBA00022563"/>
    </source>
</evidence>
<gene>
    <name evidence="9" type="primary">folD</name>
    <name evidence="12" type="ORF">A2756_03675</name>
</gene>
<feature type="binding site" evidence="9">
    <location>
        <position position="227"/>
    </location>
    <ligand>
        <name>NADP(+)</name>
        <dbReference type="ChEBI" id="CHEBI:58349"/>
    </ligand>
</feature>
<dbReference type="HAMAP" id="MF_01576">
    <property type="entry name" value="THF_DHG_CYH"/>
    <property type="match status" value="1"/>
</dbReference>
<evidence type="ECO:0000256" key="8">
    <source>
        <dbReference type="ARBA" id="ARBA00023268"/>
    </source>
</evidence>
<dbReference type="Gene3D" id="3.40.50.10860">
    <property type="entry name" value="Leucine Dehydrogenase, chain A, domain 1"/>
    <property type="match status" value="1"/>
</dbReference>
<name>A0A1G2G4R9_9BACT</name>
<dbReference type="InterPro" id="IPR020631">
    <property type="entry name" value="THF_DH/CycHdrlase_NAD-bd_dom"/>
</dbReference>
<dbReference type="EC" id="1.5.1.5" evidence="9"/>
<dbReference type="SUPFAM" id="SSF51735">
    <property type="entry name" value="NAD(P)-binding Rossmann-fold domains"/>
    <property type="match status" value="1"/>
</dbReference>
<evidence type="ECO:0000256" key="5">
    <source>
        <dbReference type="ARBA" id="ARBA00022857"/>
    </source>
</evidence>
<comment type="catalytic activity">
    <reaction evidence="9">
        <text>(6R)-5,10-methenyltetrahydrofolate + H2O = (6R)-10-formyltetrahydrofolate + H(+)</text>
        <dbReference type="Rhea" id="RHEA:23700"/>
        <dbReference type="ChEBI" id="CHEBI:15377"/>
        <dbReference type="ChEBI" id="CHEBI:15378"/>
        <dbReference type="ChEBI" id="CHEBI:57455"/>
        <dbReference type="ChEBI" id="CHEBI:195366"/>
        <dbReference type="EC" id="3.5.4.9"/>
    </reaction>
</comment>
<dbReference type="GO" id="GO:0005829">
    <property type="term" value="C:cytosol"/>
    <property type="evidence" value="ECO:0007669"/>
    <property type="project" value="TreeGrafter"/>
</dbReference>
<dbReference type="GO" id="GO:0006164">
    <property type="term" value="P:purine nucleotide biosynthetic process"/>
    <property type="evidence" value="ECO:0007669"/>
    <property type="project" value="UniProtKB-KW"/>
</dbReference>
<keyword evidence="2 9" id="KW-0554">One-carbon metabolism</keyword>
<dbReference type="GO" id="GO:0009086">
    <property type="term" value="P:methionine biosynthetic process"/>
    <property type="evidence" value="ECO:0007669"/>
    <property type="project" value="UniProtKB-KW"/>
</dbReference>
<comment type="function">
    <text evidence="9">Catalyzes the oxidation of 5,10-methylenetetrahydrofolate to 5,10-methenyltetrahydrofolate and then the hydrolysis of 5,10-methenyltetrahydrofolate to 10-formyltetrahydrofolate.</text>
</comment>
<keyword evidence="4 9" id="KW-0378">Hydrolase</keyword>
<evidence type="ECO:0000259" key="10">
    <source>
        <dbReference type="Pfam" id="PF00763"/>
    </source>
</evidence>
<reference evidence="12 13" key="1">
    <citation type="journal article" date="2016" name="Nat. Commun.">
        <title>Thousands of microbial genomes shed light on interconnected biogeochemical processes in an aquifer system.</title>
        <authorList>
            <person name="Anantharaman K."/>
            <person name="Brown C.T."/>
            <person name="Hug L.A."/>
            <person name="Sharon I."/>
            <person name="Castelle C.J."/>
            <person name="Probst A.J."/>
            <person name="Thomas B.C."/>
            <person name="Singh A."/>
            <person name="Wilkins M.J."/>
            <person name="Karaoz U."/>
            <person name="Brodie E.L."/>
            <person name="Williams K.H."/>
            <person name="Hubbard S.S."/>
            <person name="Banfield J.F."/>
        </authorList>
    </citation>
    <scope>NUCLEOTIDE SEQUENCE [LARGE SCALE GENOMIC DNA]</scope>
</reference>
<dbReference type="GO" id="GO:0035999">
    <property type="term" value="P:tetrahydrofolate interconversion"/>
    <property type="evidence" value="ECO:0007669"/>
    <property type="project" value="UniProtKB-UniRule"/>
</dbReference>